<evidence type="ECO:0000313" key="5">
    <source>
        <dbReference type="Proteomes" id="UP001597296"/>
    </source>
</evidence>
<dbReference type="PROSITE" id="PS00297">
    <property type="entry name" value="HSP70_1"/>
    <property type="match status" value="1"/>
</dbReference>
<dbReference type="InterPro" id="IPR013126">
    <property type="entry name" value="Hsp_70_fam"/>
</dbReference>
<dbReference type="CDD" id="cd10170">
    <property type="entry name" value="ASKHA_NBD_HSP70"/>
    <property type="match status" value="1"/>
</dbReference>
<evidence type="ECO:0000256" key="1">
    <source>
        <dbReference type="ARBA" id="ARBA00007381"/>
    </source>
</evidence>
<evidence type="ECO:0000313" key="4">
    <source>
        <dbReference type="EMBL" id="MFD2235113.1"/>
    </source>
</evidence>
<keyword evidence="5" id="KW-1185">Reference proteome</keyword>
<accession>A0ABW5CE69</accession>
<comment type="caution">
    <text evidence="4">The sequence shown here is derived from an EMBL/GenBank/DDBJ whole genome shotgun (WGS) entry which is preliminary data.</text>
</comment>
<keyword evidence="2" id="KW-0547">Nucleotide-binding</keyword>
<keyword evidence="3" id="KW-0067">ATP-binding</keyword>
<comment type="similarity">
    <text evidence="1">Belongs to the heat shock protein 70 family.</text>
</comment>
<dbReference type="PROSITE" id="PS00329">
    <property type="entry name" value="HSP70_2"/>
    <property type="match status" value="1"/>
</dbReference>
<dbReference type="Pfam" id="PF12531">
    <property type="entry name" value="DUF3731"/>
    <property type="match status" value="1"/>
</dbReference>
<dbReference type="RefSeq" id="WP_377317989.1">
    <property type="nucleotide sequence ID" value="NZ_JBHUIY010000036.1"/>
</dbReference>
<dbReference type="Gene3D" id="3.90.640.10">
    <property type="entry name" value="Actin, Chain A, domain 4"/>
    <property type="match status" value="1"/>
</dbReference>
<evidence type="ECO:0000256" key="2">
    <source>
        <dbReference type="ARBA" id="ARBA00022741"/>
    </source>
</evidence>
<name>A0ABW5CE69_9PROT</name>
<dbReference type="Gene3D" id="3.30.420.40">
    <property type="match status" value="2"/>
</dbReference>
<dbReference type="InterPro" id="IPR021030">
    <property type="entry name" value="DUF3731"/>
</dbReference>
<dbReference type="SUPFAM" id="SSF53067">
    <property type="entry name" value="Actin-like ATPase domain"/>
    <property type="match status" value="2"/>
</dbReference>
<sequence length="918" mass="97881">MTPPRYAIGIDLGTSNSALAYADLAGDAPAEVLAVAQWDADGRSVESDTLPSALLRPDPDLAGRLGATESTWVVGRLARRMAGETPGRVVVSAKSWLAHHGADRAAAFLPWGGETLGPDERLSPVKASALILAHLRAAWDARFAALGPEHRFDAQDVTVTVPASFDPVAQRLTLDAAAAAGFPAATRLLEEPQAAFAWWLESHEDPWAALPAPAAGPGSARHVLVIDIGGGTSDFSLFALDPPAPGAAPRIRRVAVSDHILLGGDNIDLALAHRLELGFTNGFDRLTGTPWDHLVARCRDLKERVLAGDGPADESFPVALPGRGSGLMAAARTVSLRRDDLDTVLLDGFFPACAADAAPSRPSGAVQTWGLPYAHDGAVTRHLAAFLAGRPPIDAVLCNGGTLTPDRLRRRLAEMIGGWQGGRVPALLDTSRLDLAVALGAACASRRRLGQTSRIEAGSGHAVFLEVHRPGEAAALVCLLPHGTPPEREIALDRLDLRLRVNRPVRFGLYSSTRHEDTPAGAVLRLDPVAFQPLPPLETVATVSPAPADAEASVPVAVTARLNPVGLLQLACRSLDRKQPHTWPLDFDLRPDAAPAETAAEDAPRLEPNLAADLIAAAGSDLAARLSRPAGKGEKLAAPRLLQGLERGLGPRKDWNGAVVRALWEALEGAADGRALSVEHEEAWLTLAGYLLRPGFGVAGDAARLDALWRLASPAPRFPGKRIRLHQYILWRRLAGGLSRERQEALLAPERDALLTKSNVSPELVRMAGAFERIGLDLKTALIERFLAVAVELMKGRQHAAPYLAALGGLLNRTPLYAGPDSVTPPALVERAFEALSDFDWTEAEFIEAQSLFLRAARAVEDRRIDLPDPLRRKIASRLEKGGMAPTRTARLREIVPVERAERLGGFGEDLPAGLILS</sequence>
<dbReference type="InterPro" id="IPR018181">
    <property type="entry name" value="Heat_shock_70_CS"/>
</dbReference>
<proteinExistence type="inferred from homology"/>
<dbReference type="InterPro" id="IPR043129">
    <property type="entry name" value="ATPase_NBD"/>
</dbReference>
<dbReference type="PANTHER" id="PTHR19375">
    <property type="entry name" value="HEAT SHOCK PROTEIN 70KDA"/>
    <property type="match status" value="1"/>
</dbReference>
<evidence type="ECO:0000256" key="3">
    <source>
        <dbReference type="ARBA" id="ARBA00022840"/>
    </source>
</evidence>
<dbReference type="Proteomes" id="UP001597296">
    <property type="component" value="Unassembled WGS sequence"/>
</dbReference>
<dbReference type="Pfam" id="PF00012">
    <property type="entry name" value="HSP70"/>
    <property type="match status" value="1"/>
</dbReference>
<gene>
    <name evidence="4" type="ORF">ACFSNB_14970</name>
</gene>
<protein>
    <submittedName>
        <fullName evidence="4">Hsp70 family protein</fullName>
    </submittedName>
</protein>
<reference evidence="5" key="1">
    <citation type="journal article" date="2019" name="Int. J. Syst. Evol. Microbiol.">
        <title>The Global Catalogue of Microorganisms (GCM) 10K type strain sequencing project: providing services to taxonomists for standard genome sequencing and annotation.</title>
        <authorList>
            <consortium name="The Broad Institute Genomics Platform"/>
            <consortium name="The Broad Institute Genome Sequencing Center for Infectious Disease"/>
            <person name="Wu L."/>
            <person name="Ma J."/>
        </authorList>
    </citation>
    <scope>NUCLEOTIDE SEQUENCE [LARGE SCALE GENOMIC DNA]</scope>
    <source>
        <strain evidence="5">KCTC 15012</strain>
    </source>
</reference>
<organism evidence="4 5">
    <name type="scientific">Phaeospirillum tilakii</name>
    <dbReference type="NCBI Taxonomy" id="741673"/>
    <lineage>
        <taxon>Bacteria</taxon>
        <taxon>Pseudomonadati</taxon>
        <taxon>Pseudomonadota</taxon>
        <taxon>Alphaproteobacteria</taxon>
        <taxon>Rhodospirillales</taxon>
        <taxon>Rhodospirillaceae</taxon>
        <taxon>Phaeospirillum</taxon>
    </lineage>
</organism>
<dbReference type="EMBL" id="JBHUIY010000036">
    <property type="protein sequence ID" value="MFD2235113.1"/>
    <property type="molecule type" value="Genomic_DNA"/>
</dbReference>